<dbReference type="PROSITE" id="PS51175">
    <property type="entry name" value="CBM6"/>
    <property type="match status" value="1"/>
</dbReference>
<dbReference type="InterPro" id="IPR005084">
    <property type="entry name" value="CBM6"/>
</dbReference>
<sequence>MAANQKLFAMAHEMGHNIGFWHTDQTTGTIVPGTPATDPNSVMNSFVLPWNGFTNYDLVAVRYMYPAATGSFTVTKQAESYSAMAGIQVEPCTDSGGGSNVGYIETADWMAYNSINIPTTGTYRVEYRVASASGGGRLSLDLNAGATVLGAITIPSTGGWQTWTTISHNVTINAGTYNFGIYAQAGGWNINWFRITKI</sequence>
<name>A0AAP2DAZ3_9BACT</name>
<protein>
    <submittedName>
        <fullName evidence="3">Carbohydrate-binding protein</fullName>
    </submittedName>
</protein>
<dbReference type="CDD" id="cd04080">
    <property type="entry name" value="CBM6_cellulase-like"/>
    <property type="match status" value="1"/>
</dbReference>
<dbReference type="GO" id="GO:0008237">
    <property type="term" value="F:metallopeptidase activity"/>
    <property type="evidence" value="ECO:0007669"/>
    <property type="project" value="InterPro"/>
</dbReference>
<evidence type="ECO:0000259" key="2">
    <source>
        <dbReference type="PROSITE" id="PS51175"/>
    </source>
</evidence>
<dbReference type="SUPFAM" id="SSF55486">
    <property type="entry name" value="Metalloproteases ('zincins'), catalytic domain"/>
    <property type="match status" value="1"/>
</dbReference>
<keyword evidence="4" id="KW-1185">Reference proteome</keyword>
<accession>A0AAP2DAZ3</accession>
<dbReference type="AlphaFoldDB" id="A0AAP2DAZ3"/>
<keyword evidence="1" id="KW-0732">Signal</keyword>
<dbReference type="Gene3D" id="2.60.120.260">
    <property type="entry name" value="Galactose-binding domain-like"/>
    <property type="match status" value="1"/>
</dbReference>
<evidence type="ECO:0000313" key="4">
    <source>
        <dbReference type="Proteomes" id="UP001319180"/>
    </source>
</evidence>
<dbReference type="InterPro" id="IPR024079">
    <property type="entry name" value="MetalloPept_cat_dom_sf"/>
</dbReference>
<dbReference type="Gene3D" id="3.40.390.10">
    <property type="entry name" value="Collagenase (Catalytic Domain)"/>
    <property type="match status" value="1"/>
</dbReference>
<dbReference type="SUPFAM" id="SSF49785">
    <property type="entry name" value="Galactose-binding domain-like"/>
    <property type="match status" value="1"/>
</dbReference>
<dbReference type="Pfam" id="PF03422">
    <property type="entry name" value="CBM_6"/>
    <property type="match status" value="1"/>
</dbReference>
<evidence type="ECO:0000256" key="1">
    <source>
        <dbReference type="ARBA" id="ARBA00022729"/>
    </source>
</evidence>
<feature type="domain" description="CBM6" evidence="2">
    <location>
        <begin position="74"/>
        <end position="196"/>
    </location>
</feature>
<comment type="caution">
    <text evidence="3">The sequence shown here is derived from an EMBL/GenBank/DDBJ whole genome shotgun (WGS) entry which is preliminary data.</text>
</comment>
<dbReference type="GO" id="GO:0030246">
    <property type="term" value="F:carbohydrate binding"/>
    <property type="evidence" value="ECO:0007669"/>
    <property type="project" value="InterPro"/>
</dbReference>
<proteinExistence type="predicted"/>
<evidence type="ECO:0000313" key="3">
    <source>
        <dbReference type="EMBL" id="MBT1688633.1"/>
    </source>
</evidence>
<dbReference type="SMART" id="SM00606">
    <property type="entry name" value="CBD_IV"/>
    <property type="match status" value="1"/>
</dbReference>
<reference evidence="3 4" key="1">
    <citation type="submission" date="2021-05" db="EMBL/GenBank/DDBJ databases">
        <title>A Polyphasic approach of four new species of the genus Ohtaekwangia: Ohtaekwangia histidinii sp. nov., Ohtaekwangia cretensis sp. nov., Ohtaekwangia indiensis sp. nov., Ohtaekwangia reichenbachii sp. nov. from diverse environment.</title>
        <authorList>
            <person name="Octaviana S."/>
        </authorList>
    </citation>
    <scope>NUCLEOTIDE SEQUENCE [LARGE SCALE GENOMIC DNA]</scope>
    <source>
        <strain evidence="3 4">PWU37</strain>
    </source>
</reference>
<gene>
    <name evidence="3" type="ORF">KK078_18830</name>
</gene>
<dbReference type="InterPro" id="IPR008979">
    <property type="entry name" value="Galactose-bd-like_sf"/>
</dbReference>
<dbReference type="InterPro" id="IPR006584">
    <property type="entry name" value="Cellulose-bd_IV"/>
</dbReference>
<dbReference type="EMBL" id="JAHESC010000029">
    <property type="protein sequence ID" value="MBT1688633.1"/>
    <property type="molecule type" value="Genomic_DNA"/>
</dbReference>
<dbReference type="Proteomes" id="UP001319180">
    <property type="component" value="Unassembled WGS sequence"/>
</dbReference>
<organism evidence="3 4">
    <name type="scientific">Dawidia soli</name>
    <dbReference type="NCBI Taxonomy" id="2782352"/>
    <lineage>
        <taxon>Bacteria</taxon>
        <taxon>Pseudomonadati</taxon>
        <taxon>Bacteroidota</taxon>
        <taxon>Cytophagia</taxon>
        <taxon>Cytophagales</taxon>
        <taxon>Chryseotaleaceae</taxon>
        <taxon>Dawidia</taxon>
    </lineage>
</organism>